<dbReference type="AlphaFoldDB" id="A0A0B2VYI7"/>
<feature type="region of interest" description="Disordered" evidence="1">
    <location>
        <begin position="17"/>
        <end position="49"/>
    </location>
</feature>
<dbReference type="EMBL" id="JPKZ01000610">
    <property type="protein sequence ID" value="KHN86494.1"/>
    <property type="molecule type" value="Genomic_DNA"/>
</dbReference>
<evidence type="ECO:0000313" key="3">
    <source>
        <dbReference type="Proteomes" id="UP000031036"/>
    </source>
</evidence>
<gene>
    <name evidence="2" type="ORF">Tcan_03248</name>
</gene>
<dbReference type="Proteomes" id="UP000031036">
    <property type="component" value="Unassembled WGS sequence"/>
</dbReference>
<evidence type="ECO:0000313" key="2">
    <source>
        <dbReference type="EMBL" id="KHN86494.1"/>
    </source>
</evidence>
<sequence>MEKYKVSDEGAHGSNVLGAVMRSCRKRTHKAAPSSRSPKKQRSSFSDGKRVSVVEEISPEALALKLAEISNDLKKKIGSVDLVGLDIKKSLDEIAEEFFNRREEVKKLMGNPKSFDEDSHMDLNYLVAAVGGAKLLVDQVRTTRSTTQRLVSCCGLKEEEFLYNGLNRSHTESKAIEDLSNNRQSSMVESFVDFQKQIQFKMVVLDLLAEKFADCISDSYPRAKKKQVKKTLFKTPLRKGHISPLNSDRIVESYAFEVASKIADQSRKRKVAGIPFNIHLLDDDNE</sequence>
<proteinExistence type="predicted"/>
<organism evidence="2 3">
    <name type="scientific">Toxocara canis</name>
    <name type="common">Canine roundworm</name>
    <dbReference type="NCBI Taxonomy" id="6265"/>
    <lineage>
        <taxon>Eukaryota</taxon>
        <taxon>Metazoa</taxon>
        <taxon>Ecdysozoa</taxon>
        <taxon>Nematoda</taxon>
        <taxon>Chromadorea</taxon>
        <taxon>Rhabditida</taxon>
        <taxon>Spirurina</taxon>
        <taxon>Ascaridomorpha</taxon>
        <taxon>Ascaridoidea</taxon>
        <taxon>Toxocaridae</taxon>
        <taxon>Toxocara</taxon>
    </lineage>
</organism>
<accession>A0A0B2VYI7</accession>
<protein>
    <submittedName>
        <fullName evidence="2">Uncharacterized protein</fullName>
    </submittedName>
</protein>
<name>A0A0B2VYI7_TOXCA</name>
<dbReference type="OrthoDB" id="5872878at2759"/>
<reference evidence="2 3" key="1">
    <citation type="submission" date="2014-11" db="EMBL/GenBank/DDBJ databases">
        <title>Genetic blueprint of the zoonotic pathogen Toxocara canis.</title>
        <authorList>
            <person name="Zhu X.-Q."/>
            <person name="Korhonen P.K."/>
            <person name="Cai H."/>
            <person name="Young N.D."/>
            <person name="Nejsum P."/>
            <person name="von Samson-Himmelstjerna G."/>
            <person name="Boag P.R."/>
            <person name="Tan P."/>
            <person name="Li Q."/>
            <person name="Min J."/>
            <person name="Yang Y."/>
            <person name="Wang X."/>
            <person name="Fang X."/>
            <person name="Hall R.S."/>
            <person name="Hofmann A."/>
            <person name="Sternberg P.W."/>
            <person name="Jex A.R."/>
            <person name="Gasser R.B."/>
        </authorList>
    </citation>
    <scope>NUCLEOTIDE SEQUENCE [LARGE SCALE GENOMIC DNA]</scope>
    <source>
        <strain evidence="2">PN_DK_2014</strain>
    </source>
</reference>
<dbReference type="OMA" id="ATRSICK"/>
<comment type="caution">
    <text evidence="2">The sequence shown here is derived from an EMBL/GenBank/DDBJ whole genome shotgun (WGS) entry which is preliminary data.</text>
</comment>
<keyword evidence="3" id="KW-1185">Reference proteome</keyword>
<evidence type="ECO:0000256" key="1">
    <source>
        <dbReference type="SAM" id="MobiDB-lite"/>
    </source>
</evidence>